<evidence type="ECO:0000313" key="2">
    <source>
        <dbReference type="EMBL" id="WMW64373.1"/>
    </source>
</evidence>
<feature type="transmembrane region" description="Helical" evidence="1">
    <location>
        <begin position="6"/>
        <end position="39"/>
    </location>
</feature>
<sequence length="57" mass="6042">MRALNALRLAICAPVVGFCVVVVLLCVICEGAALAFALLGSRASGNVRMQHFVREVL</sequence>
<organism evidence="2 3">
    <name type="scientific">Nitratidesulfovibrio liaohensis</name>
    <dbReference type="NCBI Taxonomy" id="2604158"/>
    <lineage>
        <taxon>Bacteria</taxon>
        <taxon>Pseudomonadati</taxon>
        <taxon>Thermodesulfobacteriota</taxon>
        <taxon>Desulfovibrionia</taxon>
        <taxon>Desulfovibrionales</taxon>
        <taxon>Desulfovibrionaceae</taxon>
        <taxon>Nitratidesulfovibrio</taxon>
    </lineage>
</organism>
<keyword evidence="1" id="KW-1133">Transmembrane helix</keyword>
<protein>
    <submittedName>
        <fullName evidence="2">Uncharacterized protein</fullName>
    </submittedName>
</protein>
<keyword evidence="1" id="KW-0472">Membrane</keyword>
<keyword evidence="1" id="KW-0812">Transmembrane</keyword>
<name>A0ABY9QXW8_9BACT</name>
<dbReference type="Proteomes" id="UP001180616">
    <property type="component" value="Chromosome"/>
</dbReference>
<evidence type="ECO:0000313" key="3">
    <source>
        <dbReference type="Proteomes" id="UP001180616"/>
    </source>
</evidence>
<gene>
    <name evidence="2" type="ORF">KPS_002385</name>
</gene>
<keyword evidence="3" id="KW-1185">Reference proteome</keyword>
<accession>A0ABY9QXW8</accession>
<dbReference type="RefSeq" id="WP_309540466.1">
    <property type="nucleotide sequence ID" value="NZ_CP133659.1"/>
</dbReference>
<reference evidence="2" key="1">
    <citation type="submission" date="2023-09" db="EMBL/GenBank/DDBJ databases">
        <authorList>
            <consortium name="CW5 consortium"/>
            <person name="Lu C.-W."/>
        </authorList>
    </citation>
    <scope>NUCLEOTIDE SEQUENCE</scope>
    <source>
        <strain evidence="2">KPS</strain>
    </source>
</reference>
<proteinExistence type="predicted"/>
<dbReference type="EMBL" id="CP133659">
    <property type="protein sequence ID" value="WMW64373.1"/>
    <property type="molecule type" value="Genomic_DNA"/>
</dbReference>
<evidence type="ECO:0000256" key="1">
    <source>
        <dbReference type="SAM" id="Phobius"/>
    </source>
</evidence>